<dbReference type="EMBL" id="MSFK01000028">
    <property type="protein sequence ID" value="PWY76020.1"/>
    <property type="molecule type" value="Genomic_DNA"/>
</dbReference>
<accession>A0A317VVT1</accession>
<feature type="non-terminal residue" evidence="2">
    <location>
        <position position="1"/>
    </location>
</feature>
<dbReference type="STRING" id="1450535.A0A317VVT1"/>
<evidence type="ECO:0000259" key="1">
    <source>
        <dbReference type="Pfam" id="PF06985"/>
    </source>
</evidence>
<dbReference type="GeneID" id="37109579"/>
<reference evidence="2 3" key="1">
    <citation type="submission" date="2016-12" db="EMBL/GenBank/DDBJ databases">
        <title>The genomes of Aspergillus section Nigri reveals drivers in fungal speciation.</title>
        <authorList>
            <consortium name="DOE Joint Genome Institute"/>
            <person name="Vesth T.C."/>
            <person name="Nybo J."/>
            <person name="Theobald S."/>
            <person name="Brandl J."/>
            <person name="Frisvad J.C."/>
            <person name="Nielsen K.F."/>
            <person name="Lyhne E.K."/>
            <person name="Kogle M.E."/>
            <person name="Kuo A."/>
            <person name="Riley R."/>
            <person name="Clum A."/>
            <person name="Nolan M."/>
            <person name="Lipzen A."/>
            <person name="Salamov A."/>
            <person name="Henrissat B."/>
            <person name="Wiebenga A."/>
            <person name="De Vries R.P."/>
            <person name="Grigoriev I.V."/>
            <person name="Mortensen U.H."/>
            <person name="Andersen M.R."/>
            <person name="Baker S.E."/>
        </authorList>
    </citation>
    <scope>NUCLEOTIDE SEQUENCE [LARGE SCALE GENOMIC DNA]</scope>
    <source>
        <strain evidence="2 3">CBS 115572</strain>
    </source>
</reference>
<name>A0A317VVT1_9EURO</name>
<dbReference type="RefSeq" id="XP_025464017.1">
    <property type="nucleotide sequence ID" value="XM_025607436.1"/>
</dbReference>
<protein>
    <submittedName>
        <fullName evidence="2">HET-domain-containing protein</fullName>
    </submittedName>
</protein>
<proteinExistence type="predicted"/>
<dbReference type="PANTHER" id="PTHR33112:SF16">
    <property type="entry name" value="HETEROKARYON INCOMPATIBILITY DOMAIN-CONTAINING PROTEIN"/>
    <property type="match status" value="1"/>
</dbReference>
<comment type="caution">
    <text evidence="2">The sequence shown here is derived from an EMBL/GenBank/DDBJ whole genome shotgun (WGS) entry which is preliminary data.</text>
</comment>
<dbReference type="AlphaFoldDB" id="A0A317VVT1"/>
<dbReference type="OrthoDB" id="5125733at2759"/>
<feature type="domain" description="Heterokaryon incompatibility" evidence="1">
    <location>
        <begin position="29"/>
        <end position="128"/>
    </location>
</feature>
<organism evidence="2 3">
    <name type="scientific">Aspergillus sclerotioniger CBS 115572</name>
    <dbReference type="NCBI Taxonomy" id="1450535"/>
    <lineage>
        <taxon>Eukaryota</taxon>
        <taxon>Fungi</taxon>
        <taxon>Dikarya</taxon>
        <taxon>Ascomycota</taxon>
        <taxon>Pezizomycotina</taxon>
        <taxon>Eurotiomycetes</taxon>
        <taxon>Eurotiomycetidae</taxon>
        <taxon>Eurotiales</taxon>
        <taxon>Aspergillaceae</taxon>
        <taxon>Aspergillus</taxon>
        <taxon>Aspergillus subgen. Circumdati</taxon>
    </lineage>
</organism>
<evidence type="ECO:0000313" key="2">
    <source>
        <dbReference type="EMBL" id="PWY76020.1"/>
    </source>
</evidence>
<evidence type="ECO:0000313" key="3">
    <source>
        <dbReference type="Proteomes" id="UP000246702"/>
    </source>
</evidence>
<gene>
    <name evidence="2" type="ORF">BO94DRAFT_425097</name>
</gene>
<dbReference type="Pfam" id="PF06985">
    <property type="entry name" value="HET"/>
    <property type="match status" value="1"/>
</dbReference>
<keyword evidence="3" id="KW-1185">Reference proteome</keyword>
<dbReference type="InterPro" id="IPR010730">
    <property type="entry name" value="HET"/>
</dbReference>
<dbReference type="PANTHER" id="PTHR33112">
    <property type="entry name" value="DOMAIN PROTEIN, PUTATIVE-RELATED"/>
    <property type="match status" value="1"/>
</dbReference>
<dbReference type="Proteomes" id="UP000246702">
    <property type="component" value="Unassembled WGS sequence"/>
</dbReference>
<sequence length="300" mass="33956">LPTRILDLGEGRDCHVIHLIESTGARGLYTALSYCWGPPDHWPLRTTNDNLQQHKNGIAIESLAKTYRDAITVTRSLGIRYLWVDALCIIQGDACDWKNECELMGQYYEKAHLVIAASGALNPAEGCFLPLSCFGDGLLLPFYSEGAVVGSFKIELEPPPESLHPSFTPLGDRAWATQEWWLSRRIVHFVAGTVIWSCVSSEECRFGVSQIGYPVDMHIYPDWLWLVSEYSRRSLSHVTDRLAAIQGLANEFKKTRQDDYVMGIWTGELPTALLWKVRNDGWDYSRPDDLSIFPSWSWAS</sequence>
<feature type="non-terminal residue" evidence="2">
    <location>
        <position position="300"/>
    </location>
</feature>